<keyword evidence="1" id="KW-0472">Membrane</keyword>
<dbReference type="PANTHER" id="PTHR12277:SF81">
    <property type="entry name" value="PROTEIN ABHD13"/>
    <property type="match status" value="1"/>
</dbReference>
<dbReference type="Pfam" id="PF12146">
    <property type="entry name" value="Hydrolase_4"/>
    <property type="match status" value="2"/>
</dbReference>
<dbReference type="KEGG" id="fek:C1H87_07895"/>
<name>A0A2K9PNK5_9FLAO</name>
<dbReference type="InterPro" id="IPR029058">
    <property type="entry name" value="AB_hydrolase_fold"/>
</dbReference>
<reference evidence="3 4" key="1">
    <citation type="submission" date="2018-01" db="EMBL/GenBank/DDBJ databases">
        <title>Complete genome sequence of Flavivirga eckloniae ECD14 isolated from seaweed Ecklonia cava.</title>
        <authorList>
            <person name="Lee J.H."/>
            <person name="Baik K.S."/>
            <person name="Seong C.N."/>
        </authorList>
    </citation>
    <scope>NUCLEOTIDE SEQUENCE [LARGE SCALE GENOMIC DNA]</scope>
    <source>
        <strain evidence="3 4">ECD14</strain>
    </source>
</reference>
<evidence type="ECO:0000256" key="1">
    <source>
        <dbReference type="SAM" id="Phobius"/>
    </source>
</evidence>
<accession>A0A2K9PNK5</accession>
<dbReference type="OrthoDB" id="9777090at2"/>
<keyword evidence="1" id="KW-0812">Transmembrane</keyword>
<feature type="domain" description="Serine aminopeptidase S33" evidence="2">
    <location>
        <begin position="212"/>
        <end position="255"/>
    </location>
</feature>
<evidence type="ECO:0000259" key="2">
    <source>
        <dbReference type="Pfam" id="PF12146"/>
    </source>
</evidence>
<dbReference type="AlphaFoldDB" id="A0A2K9PNK5"/>
<gene>
    <name evidence="3" type="ORF">C1H87_07895</name>
</gene>
<keyword evidence="1" id="KW-1133">Transmembrane helix</keyword>
<dbReference type="PANTHER" id="PTHR12277">
    <property type="entry name" value="ALPHA/BETA HYDROLASE DOMAIN-CONTAINING PROTEIN"/>
    <property type="match status" value="1"/>
</dbReference>
<dbReference type="RefSeq" id="WP_102755289.1">
    <property type="nucleotide sequence ID" value="NZ_CP025791.1"/>
</dbReference>
<dbReference type="SUPFAM" id="SSF53474">
    <property type="entry name" value="alpha/beta-Hydrolases"/>
    <property type="match status" value="1"/>
</dbReference>
<dbReference type="Gene3D" id="3.40.50.1820">
    <property type="entry name" value="alpha/beta hydrolase"/>
    <property type="match status" value="1"/>
</dbReference>
<evidence type="ECO:0000313" key="4">
    <source>
        <dbReference type="Proteomes" id="UP000235826"/>
    </source>
</evidence>
<dbReference type="GO" id="GO:0016787">
    <property type="term" value="F:hydrolase activity"/>
    <property type="evidence" value="ECO:0007669"/>
    <property type="project" value="UniProtKB-KW"/>
</dbReference>
<protein>
    <submittedName>
        <fullName evidence="3">Alpha/beta hydrolase</fullName>
    </submittedName>
</protein>
<organism evidence="3 4">
    <name type="scientific">Flavivirga eckloniae</name>
    <dbReference type="NCBI Taxonomy" id="1803846"/>
    <lineage>
        <taxon>Bacteria</taxon>
        <taxon>Pseudomonadati</taxon>
        <taxon>Bacteroidota</taxon>
        <taxon>Flavobacteriia</taxon>
        <taxon>Flavobacteriales</taxon>
        <taxon>Flavobacteriaceae</taxon>
        <taxon>Flavivirga</taxon>
    </lineage>
</organism>
<feature type="transmembrane region" description="Helical" evidence="1">
    <location>
        <begin position="12"/>
        <end position="33"/>
    </location>
</feature>
<dbReference type="InterPro" id="IPR022742">
    <property type="entry name" value="Hydrolase_4"/>
</dbReference>
<dbReference type="EMBL" id="CP025791">
    <property type="protein sequence ID" value="AUP78634.1"/>
    <property type="molecule type" value="Genomic_DNA"/>
</dbReference>
<dbReference type="Proteomes" id="UP000235826">
    <property type="component" value="Chromosome"/>
</dbReference>
<evidence type="ECO:0000313" key="3">
    <source>
        <dbReference type="EMBL" id="AUP78634.1"/>
    </source>
</evidence>
<keyword evidence="4" id="KW-1185">Reference proteome</keyword>
<keyword evidence="3" id="KW-0378">Hydrolase</keyword>
<feature type="domain" description="Serine aminopeptidase S33" evidence="2">
    <location>
        <begin position="78"/>
        <end position="185"/>
    </location>
</feature>
<sequence length="272" mass="31527">MLNTRQRKIKRRLKRLAIVLISLYIIGGAFLYFEQEKILFHPSVLPQDFNYEFPYPFEELFLQTDGANINALHFKIDNPKGVVLYFHGNAGDLSRWGIVTQFFVKKQYDVLVIDYRTYGKSTGELSESALYNDSQYCYDYLKQHYSESDITVYGRSLGTGMATYVASKNKPKQLILETPYYSMTDVAKSKFPIFPIEYMLKYKLPSYKFISQVNCPISMFHGTNDRIVPYESAQKLFKEAPAAHTTFTTLDGGSHFNLIKHETFLKRANQIL</sequence>
<proteinExistence type="predicted"/>